<dbReference type="GO" id="GO:0003682">
    <property type="term" value="F:chromatin binding"/>
    <property type="evidence" value="ECO:0007669"/>
    <property type="project" value="TreeGrafter"/>
</dbReference>
<name>A0A9N9A7M6_9GLOM</name>
<dbReference type="Proteomes" id="UP000789706">
    <property type="component" value="Unassembled WGS sequence"/>
</dbReference>
<dbReference type="InterPro" id="IPR022100">
    <property type="entry name" value="WDHD1/CFT4_beta-prop_2nd"/>
</dbReference>
<feature type="region of interest" description="Disordered" evidence="6">
    <location>
        <begin position="839"/>
        <end position="859"/>
    </location>
</feature>
<gene>
    <name evidence="9" type="ORF">DEBURN_LOCUS5589</name>
</gene>
<evidence type="ECO:0000256" key="4">
    <source>
        <dbReference type="ARBA" id="ARBA00023242"/>
    </source>
</evidence>
<feature type="region of interest" description="Disordered" evidence="6">
    <location>
        <begin position="765"/>
        <end position="787"/>
    </location>
</feature>
<dbReference type="Pfam" id="PF20946">
    <property type="entry name" value="Ctf4_C"/>
    <property type="match status" value="1"/>
</dbReference>
<proteinExistence type="predicted"/>
<evidence type="ECO:0000256" key="2">
    <source>
        <dbReference type="ARBA" id="ARBA00022574"/>
    </source>
</evidence>
<feature type="region of interest" description="Disordered" evidence="6">
    <location>
        <begin position="150"/>
        <end position="169"/>
    </location>
</feature>
<feature type="domain" description="WDHD1/CFT4 second beta-propeller" evidence="7">
    <location>
        <begin position="332"/>
        <end position="615"/>
    </location>
</feature>
<evidence type="ECO:0000259" key="8">
    <source>
        <dbReference type="Pfam" id="PF20946"/>
    </source>
</evidence>
<dbReference type="PANTHER" id="PTHR19932:SF10">
    <property type="entry name" value="WD REPEAT AND HMG-BOX DNA-BINDING PROTEIN 1"/>
    <property type="match status" value="1"/>
</dbReference>
<dbReference type="InterPro" id="IPR048591">
    <property type="entry name" value="WDHD1/CFT4_hel"/>
</dbReference>
<feature type="region of interest" description="Disordered" evidence="6">
    <location>
        <begin position="80"/>
        <end position="104"/>
    </location>
</feature>
<evidence type="ECO:0000256" key="6">
    <source>
        <dbReference type="SAM" id="MobiDB-lite"/>
    </source>
</evidence>
<sequence>MESENKNEFEELPSFGYELGDINIENTSDINKNINSGEDYKELDFTTDNNEELFDLENTTGRIEGEEEETFDAYFNLGENEEGTIPSIPSGEKNSTVQTRNEKNDDISKAEIEKVEISEDELLDFGIEEGNEIFLDDDLEENRDDNIFSEQEETGNNDQDINSSVVPIKNTYSRKKRDNRALFSEEEKEDGSLENFNNEELNYLETNLNDKEDDGEEETNYEINLGLSDDDQIPLEKTNHNYNNVLKKKVSLSQNDMLGVFTDEDLNSIQEKNNVENETDNQNQTELQYEANNQHIDLSPDEMLDEIKILDAGEIEKRKRRPYDDITKPQATFQPGSTPMKNNRQYLVINQVGSISTMEHEEFSTITVEYNDQSHYRGYNLKDDYNYSMACLDKCGALFSTESVEVEPGKFNLSVLTYKPQETWDFENEWTITFPQAIALSSEGIIAATSKDLLRFFSLRGVQTYVFNLSSVVSMVAQNEFALIVYHMGPGYKGSQNLGYILYNLHNDEIVQRDHLPISRESILQWIGFSEEGMPALFDSNGVLSVLLHHRVVNQGRWAPVLDTSLNRKEEEKDYVYWPVWLAENKSICFICKNGEQYPRIPRPSYDEISWQIPLLEMDKQFRQYEEKVMRLTMITRFEFDEAKAKNTLEQEREKIRQKNTEIDKTLLELINLSCKEDKLQRALDLVKLLSTAKSLDLAIKIATFHKKSILADKINQLKEIEYYYYYFKLLKFIEFTEFIESFISFTRIEQSTFDSTSYQDFTSTPDISNNNGSNQMITDGSSTENIRTVSKRRAQEMDEEDDDLYFEEAFKSKKSSTAMSKKNPFLIKPTGPIINPFAVSNEPNTIDGPEKKKPKIIKNNNNKSDVQKKQTKLGGPFGTLIKQGEPVIPLPENVDDVVIDEFGEKDIGEYNLFDDDQTETQNIMDFDFEQSTPVDNENDQTQLDYEYDQLPVQSKVVKIFVKSFGLVSSS</sequence>
<feature type="region of interest" description="Disordered" evidence="6">
    <location>
        <begin position="176"/>
        <end position="200"/>
    </location>
</feature>
<dbReference type="GO" id="GO:0006281">
    <property type="term" value="P:DNA repair"/>
    <property type="evidence" value="ECO:0007669"/>
    <property type="project" value="TreeGrafter"/>
</dbReference>
<evidence type="ECO:0000313" key="10">
    <source>
        <dbReference type="Proteomes" id="UP000789706"/>
    </source>
</evidence>
<keyword evidence="10" id="KW-1185">Reference proteome</keyword>
<evidence type="ECO:0000256" key="5">
    <source>
        <dbReference type="SAM" id="Coils"/>
    </source>
</evidence>
<dbReference type="GO" id="GO:0000278">
    <property type="term" value="P:mitotic cell cycle"/>
    <property type="evidence" value="ECO:0007669"/>
    <property type="project" value="TreeGrafter"/>
</dbReference>
<comment type="subcellular location">
    <subcellularLocation>
        <location evidence="1">Nucleus</location>
    </subcellularLocation>
</comment>
<feature type="coiled-coil region" evidence="5">
    <location>
        <begin position="642"/>
        <end position="669"/>
    </location>
</feature>
<dbReference type="GO" id="GO:0006261">
    <property type="term" value="P:DNA-templated DNA replication"/>
    <property type="evidence" value="ECO:0007669"/>
    <property type="project" value="TreeGrafter"/>
</dbReference>
<comment type="caution">
    <text evidence="9">The sequence shown here is derived from an EMBL/GenBank/DDBJ whole genome shotgun (WGS) entry which is preliminary data.</text>
</comment>
<dbReference type="AlphaFoldDB" id="A0A9N9A7M6"/>
<feature type="compositionally biased region" description="Polar residues" evidence="6">
    <location>
        <begin position="156"/>
        <end position="165"/>
    </location>
</feature>
<accession>A0A9N9A7M6</accession>
<feature type="domain" description="WDHD1/CFT4 helical bundle" evidence="8">
    <location>
        <begin position="624"/>
        <end position="720"/>
    </location>
</feature>
<keyword evidence="2" id="KW-0853">WD repeat</keyword>
<evidence type="ECO:0000256" key="1">
    <source>
        <dbReference type="ARBA" id="ARBA00004123"/>
    </source>
</evidence>
<dbReference type="PANTHER" id="PTHR19932">
    <property type="entry name" value="WD REPEAT AND HMG-BOX DNA BINDING PROTEIN"/>
    <property type="match status" value="1"/>
</dbReference>
<evidence type="ECO:0000256" key="3">
    <source>
        <dbReference type="ARBA" id="ARBA00022737"/>
    </source>
</evidence>
<dbReference type="Pfam" id="PF12341">
    <property type="entry name" value="Mcl1_mid"/>
    <property type="match status" value="1"/>
</dbReference>
<dbReference type="OrthoDB" id="427368at2759"/>
<keyword evidence="5" id="KW-0175">Coiled coil</keyword>
<organism evidence="9 10">
    <name type="scientific">Diversispora eburnea</name>
    <dbReference type="NCBI Taxonomy" id="1213867"/>
    <lineage>
        <taxon>Eukaryota</taxon>
        <taxon>Fungi</taxon>
        <taxon>Fungi incertae sedis</taxon>
        <taxon>Mucoromycota</taxon>
        <taxon>Glomeromycotina</taxon>
        <taxon>Glomeromycetes</taxon>
        <taxon>Diversisporales</taxon>
        <taxon>Diversisporaceae</taxon>
        <taxon>Diversispora</taxon>
    </lineage>
</organism>
<keyword evidence="3" id="KW-0677">Repeat</keyword>
<keyword evidence="4" id="KW-0539">Nucleus</keyword>
<protein>
    <submittedName>
        <fullName evidence="9">8949_t:CDS:1</fullName>
    </submittedName>
</protein>
<reference evidence="9" key="1">
    <citation type="submission" date="2021-06" db="EMBL/GenBank/DDBJ databases">
        <authorList>
            <person name="Kallberg Y."/>
            <person name="Tangrot J."/>
            <person name="Rosling A."/>
        </authorList>
    </citation>
    <scope>NUCLEOTIDE SEQUENCE</scope>
    <source>
        <strain evidence="9">AZ414A</strain>
    </source>
</reference>
<dbReference type="EMBL" id="CAJVPK010000507">
    <property type="protein sequence ID" value="CAG8519553.1"/>
    <property type="molecule type" value="Genomic_DNA"/>
</dbReference>
<dbReference type="GO" id="GO:0043596">
    <property type="term" value="C:nuclear replication fork"/>
    <property type="evidence" value="ECO:0007669"/>
    <property type="project" value="TreeGrafter"/>
</dbReference>
<evidence type="ECO:0000259" key="7">
    <source>
        <dbReference type="Pfam" id="PF12341"/>
    </source>
</evidence>
<evidence type="ECO:0000313" key="9">
    <source>
        <dbReference type="EMBL" id="CAG8519553.1"/>
    </source>
</evidence>